<accession>X1EZ58</accession>
<reference evidence="2" key="1">
    <citation type="journal article" date="2014" name="Front. Microbiol.">
        <title>High frequency of phylogenetically diverse reductive dehalogenase-homologous genes in deep subseafloor sedimentary metagenomes.</title>
        <authorList>
            <person name="Kawai M."/>
            <person name="Futagami T."/>
            <person name="Toyoda A."/>
            <person name="Takaki Y."/>
            <person name="Nishi S."/>
            <person name="Hori S."/>
            <person name="Arai W."/>
            <person name="Tsubouchi T."/>
            <person name="Morono Y."/>
            <person name="Uchiyama I."/>
            <person name="Ito T."/>
            <person name="Fujiyama A."/>
            <person name="Inagaki F."/>
            <person name="Takami H."/>
        </authorList>
    </citation>
    <scope>NUCLEOTIDE SEQUENCE</scope>
    <source>
        <strain evidence="2">Expedition CK06-06</strain>
    </source>
</reference>
<protein>
    <submittedName>
        <fullName evidence="2">Uncharacterized protein</fullName>
    </submittedName>
</protein>
<dbReference type="AlphaFoldDB" id="X1EZ58"/>
<keyword evidence="1" id="KW-0472">Membrane</keyword>
<comment type="caution">
    <text evidence="2">The sequence shown here is derived from an EMBL/GenBank/DDBJ whole genome shotgun (WGS) entry which is preliminary data.</text>
</comment>
<organism evidence="2">
    <name type="scientific">marine sediment metagenome</name>
    <dbReference type="NCBI Taxonomy" id="412755"/>
    <lineage>
        <taxon>unclassified sequences</taxon>
        <taxon>metagenomes</taxon>
        <taxon>ecological metagenomes</taxon>
    </lineage>
</organism>
<keyword evidence="1" id="KW-1133">Transmembrane helix</keyword>
<proteinExistence type="predicted"/>
<feature type="transmembrane region" description="Helical" evidence="1">
    <location>
        <begin position="15"/>
        <end position="37"/>
    </location>
</feature>
<dbReference type="EMBL" id="BARU01004997">
    <property type="protein sequence ID" value="GAH25610.1"/>
    <property type="molecule type" value="Genomic_DNA"/>
</dbReference>
<keyword evidence="1" id="KW-0812">Transmembrane</keyword>
<sequence>FVLGIFLGRISKENLFISGMKMVIAGIVSVLISVLLIRNF</sequence>
<gene>
    <name evidence="2" type="ORF">S03H2_09673</name>
</gene>
<evidence type="ECO:0000313" key="2">
    <source>
        <dbReference type="EMBL" id="GAH25610.1"/>
    </source>
</evidence>
<evidence type="ECO:0000256" key="1">
    <source>
        <dbReference type="SAM" id="Phobius"/>
    </source>
</evidence>
<feature type="non-terminal residue" evidence="2">
    <location>
        <position position="1"/>
    </location>
</feature>
<name>X1EZ58_9ZZZZ</name>